<accession>A0A913YZ01</accession>
<evidence type="ECO:0000259" key="5">
    <source>
        <dbReference type="PROSITE" id="PS51433"/>
    </source>
</evidence>
<feature type="domain" description="ETS" evidence="4">
    <location>
        <begin position="268"/>
        <end position="351"/>
    </location>
</feature>
<dbReference type="Proteomes" id="UP000887568">
    <property type="component" value="Unplaced"/>
</dbReference>
<dbReference type="OMA" id="ARWINEM"/>
<dbReference type="InterPro" id="IPR036390">
    <property type="entry name" value="WH_DNA-bd_sf"/>
</dbReference>
<dbReference type="GO" id="GO:0005634">
    <property type="term" value="C:nucleus"/>
    <property type="evidence" value="ECO:0007669"/>
    <property type="project" value="UniProtKB-SubCell"/>
</dbReference>
<comment type="subcellular location">
    <subcellularLocation>
        <location evidence="3">Nucleus</location>
    </subcellularLocation>
</comment>
<dbReference type="SMART" id="SM00413">
    <property type="entry name" value="ETS"/>
    <property type="match status" value="1"/>
</dbReference>
<dbReference type="InterPro" id="IPR013761">
    <property type="entry name" value="SAM/pointed_sf"/>
</dbReference>
<evidence type="ECO:0000313" key="6">
    <source>
        <dbReference type="EnsemblMetazoa" id="XP_038044793.1"/>
    </source>
</evidence>
<dbReference type="PROSITE" id="PS00346">
    <property type="entry name" value="ETS_DOMAIN_2"/>
    <property type="match status" value="1"/>
</dbReference>
<keyword evidence="7" id="KW-1185">Reference proteome</keyword>
<dbReference type="Pfam" id="PF02198">
    <property type="entry name" value="SAM_PNT"/>
    <property type="match status" value="1"/>
</dbReference>
<evidence type="ECO:0000256" key="3">
    <source>
        <dbReference type="RuleBase" id="RU004019"/>
    </source>
</evidence>
<dbReference type="InterPro" id="IPR003118">
    <property type="entry name" value="Pointed_dom"/>
</dbReference>
<evidence type="ECO:0000313" key="7">
    <source>
        <dbReference type="Proteomes" id="UP000887568"/>
    </source>
</evidence>
<keyword evidence="3" id="KW-0539">Nucleus</keyword>
<organism evidence="6 7">
    <name type="scientific">Patiria miniata</name>
    <name type="common">Bat star</name>
    <name type="synonym">Asterina miniata</name>
    <dbReference type="NCBI Taxonomy" id="46514"/>
    <lineage>
        <taxon>Eukaryota</taxon>
        <taxon>Metazoa</taxon>
        <taxon>Echinodermata</taxon>
        <taxon>Eleutherozoa</taxon>
        <taxon>Asterozoa</taxon>
        <taxon>Asteroidea</taxon>
        <taxon>Valvatacea</taxon>
        <taxon>Valvatida</taxon>
        <taxon>Asterinidae</taxon>
        <taxon>Patiria</taxon>
    </lineage>
</organism>
<evidence type="ECO:0000256" key="2">
    <source>
        <dbReference type="ARBA" id="ARBA00023125"/>
    </source>
</evidence>
<reference evidence="6" key="1">
    <citation type="submission" date="2022-11" db="UniProtKB">
        <authorList>
            <consortium name="EnsemblMetazoa"/>
        </authorList>
    </citation>
    <scope>IDENTIFICATION</scope>
</reference>
<dbReference type="InterPro" id="IPR000418">
    <property type="entry name" value="Ets_dom"/>
</dbReference>
<name>A0A913YZ01_PATMI</name>
<evidence type="ECO:0000259" key="4">
    <source>
        <dbReference type="PROSITE" id="PS50061"/>
    </source>
</evidence>
<dbReference type="InterPro" id="IPR046328">
    <property type="entry name" value="ETS_fam"/>
</dbReference>
<dbReference type="GO" id="GO:0030154">
    <property type="term" value="P:cell differentiation"/>
    <property type="evidence" value="ECO:0007669"/>
    <property type="project" value="TreeGrafter"/>
</dbReference>
<dbReference type="GO" id="GO:0043565">
    <property type="term" value="F:sequence-specific DNA binding"/>
    <property type="evidence" value="ECO:0007669"/>
    <property type="project" value="InterPro"/>
</dbReference>
<dbReference type="InterPro" id="IPR036388">
    <property type="entry name" value="WH-like_DNA-bd_sf"/>
</dbReference>
<evidence type="ECO:0000256" key="1">
    <source>
        <dbReference type="ARBA" id="ARBA00005562"/>
    </source>
</evidence>
<dbReference type="SUPFAM" id="SSF46785">
    <property type="entry name" value="Winged helix' DNA-binding domain"/>
    <property type="match status" value="1"/>
</dbReference>
<dbReference type="PANTHER" id="PTHR11849:SF182">
    <property type="entry name" value="SAM POINTED DOMAIN-CONTAINING ETS TRANSCRIPTION FACTOR"/>
    <property type="match status" value="1"/>
</dbReference>
<dbReference type="AlphaFoldDB" id="A0A913YZ01"/>
<sequence>MYRAGETCTLNPLQFGGFGQELKPSLDFNMSGDFINFDLASTQFNDFFSYSSVPAMADDSEMECALNEETMQTHEPTIKVEVPEPSSLTELMAPPQSQYDEDMDQVQQLIVREVMGDIMTACQLIDIPTDPYTWNSEQVQKWVEWTRHQYRLPEINIGFFAMDGMRLCNLTDEQFRQILPKSGDILFAHLDIWKNATRMKFADAILSPCIPVPQVPLDEVCSYHIDPSSLGGYETSSTISNSDDEVSIPSPSPTGPNTFMTPNHTGGIHLWQFLKELLLQPDSYGYCIRWLDRSQGIFKIEDSVEVARLWGLRKNRPAMNYDKLSRSIRQYYRKGIMKKTEVAQRLVYQFVHPC</sequence>
<keyword evidence="2 3" id="KW-0238">DNA-binding</keyword>
<dbReference type="GO" id="GO:0000981">
    <property type="term" value="F:DNA-binding transcription factor activity, RNA polymerase II-specific"/>
    <property type="evidence" value="ECO:0007669"/>
    <property type="project" value="TreeGrafter"/>
</dbReference>
<dbReference type="SUPFAM" id="SSF47769">
    <property type="entry name" value="SAM/Pointed domain"/>
    <property type="match status" value="1"/>
</dbReference>
<protein>
    <submittedName>
        <fullName evidence="6">Uncharacterized protein</fullName>
    </submittedName>
</protein>
<feature type="domain" description="PNT" evidence="5">
    <location>
        <begin position="113"/>
        <end position="197"/>
    </location>
</feature>
<dbReference type="SMART" id="SM00251">
    <property type="entry name" value="SAM_PNT"/>
    <property type="match status" value="1"/>
</dbReference>
<dbReference type="Gene3D" id="1.10.10.10">
    <property type="entry name" value="Winged helix-like DNA-binding domain superfamily/Winged helix DNA-binding domain"/>
    <property type="match status" value="1"/>
</dbReference>
<dbReference type="GeneID" id="119719393"/>
<dbReference type="PROSITE" id="PS50061">
    <property type="entry name" value="ETS_DOMAIN_3"/>
    <property type="match status" value="1"/>
</dbReference>
<dbReference type="OrthoDB" id="10057999at2759"/>
<proteinExistence type="inferred from homology"/>
<dbReference type="PROSITE" id="PS51433">
    <property type="entry name" value="PNT"/>
    <property type="match status" value="1"/>
</dbReference>
<comment type="similarity">
    <text evidence="1 3">Belongs to the ETS family.</text>
</comment>
<dbReference type="PANTHER" id="PTHR11849">
    <property type="entry name" value="ETS"/>
    <property type="match status" value="1"/>
</dbReference>
<dbReference type="Pfam" id="PF00178">
    <property type="entry name" value="Ets"/>
    <property type="match status" value="1"/>
</dbReference>
<dbReference type="PRINTS" id="PR00454">
    <property type="entry name" value="ETSDOMAIN"/>
</dbReference>
<dbReference type="PROSITE" id="PS00345">
    <property type="entry name" value="ETS_DOMAIN_1"/>
    <property type="match status" value="1"/>
</dbReference>
<dbReference type="Gene3D" id="1.10.150.50">
    <property type="entry name" value="Transcription Factor, Ets-1"/>
    <property type="match status" value="1"/>
</dbReference>
<dbReference type="RefSeq" id="XP_038044793.1">
    <property type="nucleotide sequence ID" value="XM_038188865.1"/>
</dbReference>
<dbReference type="EnsemblMetazoa" id="XM_038188865.1">
    <property type="protein sequence ID" value="XP_038044793.1"/>
    <property type="gene ID" value="LOC119719393"/>
</dbReference>